<dbReference type="EMBL" id="LCPV01000057">
    <property type="protein sequence ID" value="KKW05544.1"/>
    <property type="molecule type" value="Genomic_DNA"/>
</dbReference>
<dbReference type="GO" id="GO:0016616">
    <property type="term" value="F:oxidoreductase activity, acting on the CH-OH group of donors, NAD or NADP as acceptor"/>
    <property type="evidence" value="ECO:0007669"/>
    <property type="project" value="InterPro"/>
</dbReference>
<dbReference type="SUPFAM" id="SSF53223">
    <property type="entry name" value="Aminoacid dehydrogenase-like, N-terminal domain"/>
    <property type="match status" value="1"/>
</dbReference>
<dbReference type="GO" id="GO:0004470">
    <property type="term" value="F:malic enzyme activity"/>
    <property type="evidence" value="ECO:0007669"/>
    <property type="project" value="InterPro"/>
</dbReference>
<organism evidence="2 3">
    <name type="scientific">Candidatus Kaiserbacteria bacterium GW2011_GWC2_49_12</name>
    <dbReference type="NCBI Taxonomy" id="1618675"/>
    <lineage>
        <taxon>Bacteria</taxon>
        <taxon>Candidatus Kaiseribacteriota</taxon>
    </lineage>
</organism>
<evidence type="ECO:0000256" key="1">
    <source>
        <dbReference type="ARBA" id="ARBA00023002"/>
    </source>
</evidence>
<dbReference type="InterPro" id="IPR037062">
    <property type="entry name" value="Malic_N_dom_sf"/>
</dbReference>
<dbReference type="Proteomes" id="UP000034589">
    <property type="component" value="Unassembled WGS sequence"/>
</dbReference>
<dbReference type="Gene3D" id="3.40.50.10380">
    <property type="entry name" value="Malic enzyme, N-terminal domain"/>
    <property type="match status" value="1"/>
</dbReference>
<dbReference type="PANTHER" id="PTHR43237">
    <property type="entry name" value="NADP-DEPENDENT MALIC ENZYME"/>
    <property type="match status" value="1"/>
</dbReference>
<comment type="caution">
    <text evidence="2">The sequence shown here is derived from an EMBL/GenBank/DDBJ whole genome shotgun (WGS) entry which is preliminary data.</text>
</comment>
<dbReference type="PANTHER" id="PTHR43237:SF4">
    <property type="entry name" value="NADP-DEPENDENT MALIC ENZYME"/>
    <property type="match status" value="1"/>
</dbReference>
<reference evidence="2 3" key="1">
    <citation type="journal article" date="2015" name="Nature">
        <title>rRNA introns, odd ribosomes, and small enigmatic genomes across a large radiation of phyla.</title>
        <authorList>
            <person name="Brown C.T."/>
            <person name="Hug L.A."/>
            <person name="Thomas B.C."/>
            <person name="Sharon I."/>
            <person name="Castelle C.J."/>
            <person name="Singh A."/>
            <person name="Wilkins M.J."/>
            <person name="Williams K.H."/>
            <person name="Banfield J.F."/>
        </authorList>
    </citation>
    <scope>NUCLEOTIDE SEQUENCE [LARGE SCALE GENOMIC DNA]</scope>
</reference>
<keyword evidence="1" id="KW-0560">Oxidoreductase</keyword>
<sequence length="88" mass="9990">MKKSNVSKEALALHKKLGGKIRIMPASPVRNKADLSLVYTPGVATVSNFVAKNPKRAREYTMKAATSDPWERFPSWKESARFLRRSRE</sequence>
<dbReference type="AlphaFoldDB" id="A0A0G1YGL9"/>
<protein>
    <submittedName>
        <fullName evidence="2">Malate dehydrogenase (Oxaloacetate-decarboxylating)</fullName>
    </submittedName>
</protein>
<dbReference type="InterPro" id="IPR046346">
    <property type="entry name" value="Aminoacid_DH-like_N_sf"/>
</dbReference>
<dbReference type="InterPro" id="IPR051674">
    <property type="entry name" value="Malate_Decarboxylase"/>
</dbReference>
<proteinExistence type="predicted"/>
<evidence type="ECO:0000313" key="3">
    <source>
        <dbReference type="Proteomes" id="UP000034589"/>
    </source>
</evidence>
<name>A0A0G1YGL9_9BACT</name>
<evidence type="ECO:0000313" key="2">
    <source>
        <dbReference type="EMBL" id="KKW05544.1"/>
    </source>
</evidence>
<gene>
    <name evidence="2" type="ORF">UY39_C0057G0006</name>
</gene>
<accession>A0A0G1YGL9</accession>